<feature type="region of interest" description="Disordered" evidence="1">
    <location>
        <begin position="51"/>
        <end position="71"/>
    </location>
</feature>
<accession>A0A1S4BL25</accession>
<proteinExistence type="predicted"/>
<evidence type="ECO:0000256" key="1">
    <source>
        <dbReference type="SAM" id="MobiDB-lite"/>
    </source>
</evidence>
<organism evidence="2">
    <name type="scientific">Nicotiana tabacum</name>
    <name type="common">Common tobacco</name>
    <dbReference type="NCBI Taxonomy" id="4097"/>
    <lineage>
        <taxon>Eukaryota</taxon>
        <taxon>Viridiplantae</taxon>
        <taxon>Streptophyta</taxon>
        <taxon>Embryophyta</taxon>
        <taxon>Tracheophyta</taxon>
        <taxon>Spermatophyta</taxon>
        <taxon>Magnoliopsida</taxon>
        <taxon>eudicotyledons</taxon>
        <taxon>Gunneridae</taxon>
        <taxon>Pentapetalae</taxon>
        <taxon>asterids</taxon>
        <taxon>lamiids</taxon>
        <taxon>Solanales</taxon>
        <taxon>Solanaceae</taxon>
        <taxon>Nicotianoideae</taxon>
        <taxon>Nicotianeae</taxon>
        <taxon>Nicotiana</taxon>
    </lineage>
</organism>
<dbReference type="PaxDb" id="4097-A0A1S4BL25"/>
<evidence type="ECO:0000313" key="2">
    <source>
        <dbReference type="RefSeq" id="XP_016489586.1"/>
    </source>
</evidence>
<reference evidence="2" key="1">
    <citation type="submission" date="2025-08" db="UniProtKB">
        <authorList>
            <consortium name="RefSeq"/>
        </authorList>
    </citation>
    <scope>IDENTIFICATION</scope>
</reference>
<protein>
    <submittedName>
        <fullName evidence="2">Uncharacterized protein isoform X1</fullName>
    </submittedName>
</protein>
<dbReference type="RefSeq" id="XP_016489586.1">
    <property type="nucleotide sequence ID" value="XM_016634100.1"/>
</dbReference>
<dbReference type="AlphaFoldDB" id="A0A1S4BL25"/>
<sequence length="246" mass="27751">MISHLIRLYQPFNHRGLLTLRCRSTTPFVVDDEEDGDREWMSRFIRVRTADKARSRSSEEEEGLPAFGLKNDNNKQKMLLQGNGTQSKAKRDRGFGAEASFEPATSIVPGFGKMVSPLLSPSFFIDSTSRDTRNSGSHTLRNRASTGVDPFRAEGTGLADMRSAFEEAQRLHFVVSFGTGLSNFASSLPYWVFFCRPSTSLSPGCFVVKPRCGKLWMRRDTLGSFAMKRKSSWYTCCMSCRKRQKP</sequence>
<name>A0A1S4BL25_TOBAC</name>
<dbReference type="KEGG" id="nta:107809461"/>
<gene>
    <name evidence="2" type="primary">LOC107809461</name>
</gene>